<dbReference type="Gene3D" id="3.10.20.30">
    <property type="match status" value="1"/>
</dbReference>
<dbReference type="EMBL" id="RLII01000002">
    <property type="protein sequence ID" value="RXE60172.1"/>
    <property type="molecule type" value="Genomic_DNA"/>
</dbReference>
<keyword evidence="2" id="KW-1185">Reference proteome</keyword>
<evidence type="ECO:0000313" key="1">
    <source>
        <dbReference type="EMBL" id="RXE60172.1"/>
    </source>
</evidence>
<dbReference type="OrthoDB" id="9810692at2"/>
<dbReference type="CDD" id="cd00565">
    <property type="entry name" value="Ubl_ThiS"/>
    <property type="match status" value="1"/>
</dbReference>
<accession>A0A4Q0IAS4</accession>
<dbReference type="PANTHER" id="PTHR34472:SF1">
    <property type="entry name" value="SULFUR CARRIER PROTEIN THIS"/>
    <property type="match status" value="1"/>
</dbReference>
<dbReference type="InterPro" id="IPR010035">
    <property type="entry name" value="Thi_S"/>
</dbReference>
<dbReference type="Proteomes" id="UP000289166">
    <property type="component" value="Unassembled WGS sequence"/>
</dbReference>
<name>A0A4Q0IAS4_9FIRM</name>
<dbReference type="InterPro" id="IPR003749">
    <property type="entry name" value="ThiS/MoaD-like"/>
</dbReference>
<gene>
    <name evidence="1" type="primary">thiS</name>
    <name evidence="1" type="ORF">EFD62_02775</name>
</gene>
<dbReference type="InterPro" id="IPR012675">
    <property type="entry name" value="Beta-grasp_dom_sf"/>
</dbReference>
<proteinExistence type="predicted"/>
<dbReference type="Pfam" id="PF02597">
    <property type="entry name" value="ThiS"/>
    <property type="match status" value="1"/>
</dbReference>
<reference evidence="2" key="1">
    <citation type="submission" date="2018-11" db="EMBL/GenBank/DDBJ databases">
        <title>Genome sequencing of a novel mesophilic and cellulolytic organism within the genus Hungateiclostridium.</title>
        <authorList>
            <person name="Rettenmaier R."/>
            <person name="Liebl W."/>
            <person name="Zverlov V."/>
        </authorList>
    </citation>
    <scope>NUCLEOTIDE SEQUENCE [LARGE SCALE GENOMIC DNA]</scope>
    <source>
        <strain evidence="2">N2K1</strain>
    </source>
</reference>
<comment type="caution">
    <text evidence="1">The sequence shown here is derived from an EMBL/GenBank/DDBJ whole genome shotgun (WGS) entry which is preliminary data.</text>
</comment>
<dbReference type="AlphaFoldDB" id="A0A4Q0IAS4"/>
<dbReference type="RefSeq" id="WP_069193909.1">
    <property type="nucleotide sequence ID" value="NZ_RLII01000002.1"/>
</dbReference>
<dbReference type="InterPro" id="IPR016155">
    <property type="entry name" value="Mopterin_synth/thiamin_S_b"/>
</dbReference>
<sequence>MIITLNGKQTEIGEKTALMDLIQSKGLEPESIVIEYNRKVLRKEEWDSVVLKENDKLEVLRFVGGG</sequence>
<dbReference type="SUPFAM" id="SSF54285">
    <property type="entry name" value="MoaD/ThiS"/>
    <property type="match status" value="1"/>
</dbReference>
<dbReference type="PANTHER" id="PTHR34472">
    <property type="entry name" value="SULFUR CARRIER PROTEIN THIS"/>
    <property type="match status" value="1"/>
</dbReference>
<protein>
    <submittedName>
        <fullName evidence="1">Sulfur carrier protein ThiS</fullName>
    </submittedName>
</protein>
<evidence type="ECO:0000313" key="2">
    <source>
        <dbReference type="Proteomes" id="UP000289166"/>
    </source>
</evidence>
<dbReference type="NCBIfam" id="TIGR01683">
    <property type="entry name" value="thiS"/>
    <property type="match status" value="1"/>
</dbReference>
<organism evidence="1 2">
    <name type="scientific">Acetivibrio mesophilus</name>
    <dbReference type="NCBI Taxonomy" id="2487273"/>
    <lineage>
        <taxon>Bacteria</taxon>
        <taxon>Bacillati</taxon>
        <taxon>Bacillota</taxon>
        <taxon>Clostridia</taxon>
        <taxon>Eubacteriales</taxon>
        <taxon>Oscillospiraceae</taxon>
        <taxon>Acetivibrio</taxon>
    </lineage>
</organism>